<sequence length="89" mass="9752">MEAMIPTSSAPTTLWEDRYGSLILIMEPQKSQLRSKQLVQISGKIGFGLSPAVIFSSECSGSCMLQNEDSGWDTTPCIVQYSTIFVCVL</sequence>
<name>F6GYI6_VITVI</name>
<keyword evidence="2" id="KW-1185">Reference proteome</keyword>
<proteinExistence type="predicted"/>
<reference evidence="2" key="1">
    <citation type="journal article" date="2007" name="Nature">
        <title>The grapevine genome sequence suggests ancestral hexaploidization in major angiosperm phyla.</title>
        <authorList>
            <consortium name="The French-Italian Public Consortium for Grapevine Genome Characterization."/>
            <person name="Jaillon O."/>
            <person name="Aury J.-M."/>
            <person name="Noel B."/>
            <person name="Policriti A."/>
            <person name="Clepet C."/>
            <person name="Casagrande A."/>
            <person name="Choisne N."/>
            <person name="Aubourg S."/>
            <person name="Vitulo N."/>
            <person name="Jubin C."/>
            <person name="Vezzi A."/>
            <person name="Legeai F."/>
            <person name="Hugueney P."/>
            <person name="Dasilva C."/>
            <person name="Horner D."/>
            <person name="Mica E."/>
            <person name="Jublot D."/>
            <person name="Poulain J."/>
            <person name="Bruyere C."/>
            <person name="Billault A."/>
            <person name="Segurens B."/>
            <person name="Gouyvenoux M."/>
            <person name="Ugarte E."/>
            <person name="Cattonaro F."/>
            <person name="Anthouard V."/>
            <person name="Vico V."/>
            <person name="Del Fabbro C."/>
            <person name="Alaux M."/>
            <person name="Di Gaspero G."/>
            <person name="Dumas V."/>
            <person name="Felice N."/>
            <person name="Paillard S."/>
            <person name="Juman I."/>
            <person name="Moroldo M."/>
            <person name="Scalabrin S."/>
            <person name="Canaguier A."/>
            <person name="Le Clainche I."/>
            <person name="Malacrida G."/>
            <person name="Durand E."/>
            <person name="Pesole G."/>
            <person name="Laucou V."/>
            <person name="Chatelet P."/>
            <person name="Merdinoglu D."/>
            <person name="Delledonne M."/>
            <person name="Pezzotti M."/>
            <person name="Lecharny A."/>
            <person name="Scarpelli C."/>
            <person name="Artiguenave F."/>
            <person name="Pe M.E."/>
            <person name="Valle G."/>
            <person name="Morgante M."/>
            <person name="Caboche M."/>
            <person name="Adam-Blondon A.-F."/>
            <person name="Weissenbach J."/>
            <person name="Quetier F."/>
            <person name="Wincker P."/>
        </authorList>
    </citation>
    <scope>NUCLEOTIDE SEQUENCE [LARGE SCALE GENOMIC DNA]</scope>
    <source>
        <strain evidence="2">cv. Pinot noir / PN40024</strain>
    </source>
</reference>
<dbReference type="Proteomes" id="UP000009183">
    <property type="component" value="Chromosome 9"/>
</dbReference>
<dbReference type="HOGENOM" id="CLU_2459274_0_0_1"/>
<dbReference type="EMBL" id="FN594972">
    <property type="protein sequence ID" value="CCB45022.1"/>
    <property type="molecule type" value="Genomic_DNA"/>
</dbReference>
<dbReference type="InParanoid" id="F6GYI6"/>
<dbReference type="PaxDb" id="29760-VIT_09s0054g01530.t01"/>
<evidence type="ECO:0000313" key="1">
    <source>
        <dbReference type="EMBL" id="CCB45022.1"/>
    </source>
</evidence>
<organism evidence="1 2">
    <name type="scientific">Vitis vinifera</name>
    <name type="common">Grape</name>
    <dbReference type="NCBI Taxonomy" id="29760"/>
    <lineage>
        <taxon>Eukaryota</taxon>
        <taxon>Viridiplantae</taxon>
        <taxon>Streptophyta</taxon>
        <taxon>Embryophyta</taxon>
        <taxon>Tracheophyta</taxon>
        <taxon>Spermatophyta</taxon>
        <taxon>Magnoliopsida</taxon>
        <taxon>eudicotyledons</taxon>
        <taxon>Gunneridae</taxon>
        <taxon>Pentapetalae</taxon>
        <taxon>rosids</taxon>
        <taxon>Vitales</taxon>
        <taxon>Vitaceae</taxon>
        <taxon>Viteae</taxon>
        <taxon>Vitis</taxon>
    </lineage>
</organism>
<gene>
    <name evidence="1" type="ordered locus">VIT_09s0054g01530</name>
</gene>
<evidence type="ECO:0000313" key="2">
    <source>
        <dbReference type="Proteomes" id="UP000009183"/>
    </source>
</evidence>
<protein>
    <submittedName>
        <fullName evidence="1">Uncharacterized protein</fullName>
    </submittedName>
</protein>
<dbReference type="AlphaFoldDB" id="F6GYI6"/>
<accession>F6GYI6</accession>